<dbReference type="STRING" id="76193.A0A194QQL0"/>
<dbReference type="Pfam" id="PF21788">
    <property type="entry name" value="TNP-like_GBD"/>
    <property type="match status" value="1"/>
</dbReference>
<dbReference type="InParanoid" id="A0A194QQL0"/>
<dbReference type="Pfam" id="PF21789">
    <property type="entry name" value="TNP-like_RNaseH_C"/>
    <property type="match status" value="1"/>
</dbReference>
<proteinExistence type="predicted"/>
<dbReference type="Pfam" id="PF21787">
    <property type="entry name" value="TNP-like_RNaseH_N"/>
    <property type="match status" value="1"/>
</dbReference>
<evidence type="ECO:0000313" key="5">
    <source>
        <dbReference type="Proteomes" id="UP000053240"/>
    </source>
</evidence>
<dbReference type="PANTHER" id="PTHR47577">
    <property type="entry name" value="THAP DOMAIN-CONTAINING PROTEIN 6"/>
    <property type="match status" value="1"/>
</dbReference>
<reference evidence="4 5" key="1">
    <citation type="journal article" date="2015" name="Nat. Commun.">
        <title>Outbred genome sequencing and CRISPR/Cas9 gene editing in butterflies.</title>
        <authorList>
            <person name="Li X."/>
            <person name="Fan D."/>
            <person name="Zhang W."/>
            <person name="Liu G."/>
            <person name="Zhang L."/>
            <person name="Zhao L."/>
            <person name="Fang X."/>
            <person name="Chen L."/>
            <person name="Dong Y."/>
            <person name="Chen Y."/>
            <person name="Ding Y."/>
            <person name="Zhao R."/>
            <person name="Feng M."/>
            <person name="Zhu Y."/>
            <person name="Feng Y."/>
            <person name="Jiang X."/>
            <person name="Zhu D."/>
            <person name="Xiang H."/>
            <person name="Feng X."/>
            <person name="Li S."/>
            <person name="Wang J."/>
            <person name="Zhang G."/>
            <person name="Kronforst M.R."/>
            <person name="Wang W."/>
        </authorList>
    </citation>
    <scope>NUCLEOTIDE SEQUENCE [LARGE SCALE GENOMIC DNA]</scope>
    <source>
        <strain evidence="4">Ya'a_city_454_Pm</strain>
        <tissue evidence="4">Whole body</tissue>
    </source>
</reference>
<dbReference type="PANTHER" id="PTHR47577:SF2">
    <property type="entry name" value="THAP DOMAIN CONTAINING 9"/>
    <property type="match status" value="1"/>
</dbReference>
<organism evidence="4 5">
    <name type="scientific">Papilio machaon</name>
    <name type="common">Old World swallowtail butterfly</name>
    <dbReference type="NCBI Taxonomy" id="76193"/>
    <lineage>
        <taxon>Eukaryota</taxon>
        <taxon>Metazoa</taxon>
        <taxon>Ecdysozoa</taxon>
        <taxon>Arthropoda</taxon>
        <taxon>Hexapoda</taxon>
        <taxon>Insecta</taxon>
        <taxon>Pterygota</taxon>
        <taxon>Neoptera</taxon>
        <taxon>Endopterygota</taxon>
        <taxon>Lepidoptera</taxon>
        <taxon>Glossata</taxon>
        <taxon>Ditrysia</taxon>
        <taxon>Papilionoidea</taxon>
        <taxon>Papilionidae</taxon>
        <taxon>Papilioninae</taxon>
        <taxon>Papilio</taxon>
    </lineage>
</organism>
<protein>
    <submittedName>
        <fullName evidence="4">Transposable element P transposase</fullName>
    </submittedName>
</protein>
<evidence type="ECO:0000259" key="3">
    <source>
        <dbReference type="Pfam" id="PF21789"/>
    </source>
</evidence>
<gene>
    <name evidence="4" type="ORF">RR48_12635</name>
</gene>
<feature type="domain" description="Transposable element P transposase-like GTP-binding insertion" evidence="2">
    <location>
        <begin position="290"/>
        <end position="409"/>
    </location>
</feature>
<dbReference type="InterPro" id="IPR048367">
    <property type="entry name" value="TNP-like_RNaseH_C"/>
</dbReference>
<dbReference type="InterPro" id="IPR048365">
    <property type="entry name" value="TNP-like_RNaseH_N"/>
</dbReference>
<dbReference type="EMBL" id="KQ461175">
    <property type="protein sequence ID" value="KPJ07793.1"/>
    <property type="molecule type" value="Genomic_DNA"/>
</dbReference>
<evidence type="ECO:0000259" key="2">
    <source>
        <dbReference type="Pfam" id="PF21788"/>
    </source>
</evidence>
<dbReference type="Proteomes" id="UP000053240">
    <property type="component" value="Unassembled WGS sequence"/>
</dbReference>
<feature type="domain" description="Transposable element P transposase-like RNase H" evidence="1">
    <location>
        <begin position="124"/>
        <end position="255"/>
    </location>
</feature>
<dbReference type="InterPro" id="IPR048366">
    <property type="entry name" value="TNP-like_GBD"/>
</dbReference>
<keyword evidence="5" id="KW-1185">Reference proteome</keyword>
<evidence type="ECO:0000313" key="4">
    <source>
        <dbReference type="EMBL" id="KPJ07793.1"/>
    </source>
</evidence>
<dbReference type="AlphaFoldDB" id="A0A194QQL0"/>
<evidence type="ECO:0000259" key="1">
    <source>
        <dbReference type="Pfam" id="PF21787"/>
    </source>
</evidence>
<feature type="domain" description="Transposable element P transposase-like RNase H C-terminal" evidence="3">
    <location>
        <begin position="485"/>
        <end position="517"/>
    </location>
</feature>
<sequence length="751" mass="86733">MLLINLLCFFSGFNKKINLLKQTIIRLRNKCKTQSMKIKMASKVSKSKIFLEMVEQLPEPIKIFTNMQLKYLKKPRGRKYTLKEKILSLTILKQSSKAYNLLKNIFILPSKRTLQKLLSCVVLKPGINPHIMDNLKKAVVKLSTEKRLCSLIFDEVSLAPGLYYNYFHKEIIGFEDYGYKKTNKIADHALVLMIKSLKGRFKQPICFTFCQSATKKEDLKIIIKEVIKAISKTGLKIICTVCDQSAGNMSTIKSLHEDTVQEYVRRDEEFKSNGFEIDGVKIFTFFDPPHLLKGIRNNFLVKNIRFLHNGEVKIAKWEHLIMFMEKDVGDDELRLINKLTESHLIKDKIPRMKVKYAAQVFSQRLSAAIKFCTRNGVLPNECNDTADLLYLIDRLFDSFNGHSYKDEGKKFRTCFKNGSPHLKLWEQVLPSLRSMGFETKKKDGSIKYVKIPSVTNFISNINTFKDMWSFINKHYKITSILTRNLNQDPLENFFCKVRSNGIRNVNPTCDQFINAYKTLLINNFATPHSVNANCEEDNDIILQSMEQFLTGGTACAYDSIENIQINVLMDELETPTEPSQKIIGDLISQETKKYVAGSVLKQARAKVFKNCPVCTDFLIAKQKQETSFIYQRDYTKKSLIYPSTEILEVMKDMFRLISKCIQESPESRLLPDVIKFNIEIGCNFFILNKCKAHATTLKKFIISLTIKIVLYSWCMGVNKILKGKITKFNENDKIKTQACKYYKTHAKYKSK</sequence>
<accession>A0A194QQL0</accession>
<name>A0A194QQL0_PAPMA</name>